<comment type="caution">
    <text evidence="1">The sequence shown here is derived from an EMBL/GenBank/DDBJ whole genome shotgun (WGS) entry which is preliminary data.</text>
</comment>
<dbReference type="Proteomes" id="UP000789366">
    <property type="component" value="Unassembled WGS sequence"/>
</dbReference>
<sequence>MSSRSHKHILLAGQEWCMKDSGCRLVELNKDRAAIMRLSSKEQKQQTHETKESVVNTRNPKLAAELRELFSLMLAARSKYRTKLQNNTSETKVRNEKSIKCEDADSKESEMEIDSGVTDFDRQRDVSSERSYEKIRTHNAMSNSSNPSSGAQPDSKASGVEQIKLVKNN</sequence>
<gene>
    <name evidence="1" type="ORF">SPELUC_LOCUS12319</name>
</gene>
<proteinExistence type="predicted"/>
<reference evidence="1" key="1">
    <citation type="submission" date="2021-06" db="EMBL/GenBank/DDBJ databases">
        <authorList>
            <person name="Kallberg Y."/>
            <person name="Tangrot J."/>
            <person name="Rosling A."/>
        </authorList>
    </citation>
    <scope>NUCLEOTIDE SEQUENCE</scope>
    <source>
        <strain evidence="1">28 12/20/2015</strain>
    </source>
</reference>
<protein>
    <submittedName>
        <fullName evidence="1">13415_t:CDS:1</fullName>
    </submittedName>
</protein>
<accession>A0ACA9PQQ6</accession>
<feature type="non-terminal residue" evidence="1">
    <location>
        <position position="169"/>
    </location>
</feature>
<evidence type="ECO:0000313" key="2">
    <source>
        <dbReference type="Proteomes" id="UP000789366"/>
    </source>
</evidence>
<keyword evidence="2" id="KW-1185">Reference proteome</keyword>
<evidence type="ECO:0000313" key="1">
    <source>
        <dbReference type="EMBL" id="CAG8719280.1"/>
    </source>
</evidence>
<name>A0ACA9PQQ6_9GLOM</name>
<organism evidence="1 2">
    <name type="scientific">Cetraspora pellucida</name>
    <dbReference type="NCBI Taxonomy" id="1433469"/>
    <lineage>
        <taxon>Eukaryota</taxon>
        <taxon>Fungi</taxon>
        <taxon>Fungi incertae sedis</taxon>
        <taxon>Mucoromycota</taxon>
        <taxon>Glomeromycotina</taxon>
        <taxon>Glomeromycetes</taxon>
        <taxon>Diversisporales</taxon>
        <taxon>Gigasporaceae</taxon>
        <taxon>Cetraspora</taxon>
    </lineage>
</organism>
<dbReference type="EMBL" id="CAJVPW010028789">
    <property type="protein sequence ID" value="CAG8719280.1"/>
    <property type="molecule type" value="Genomic_DNA"/>
</dbReference>